<dbReference type="EMBL" id="SNRX01000002">
    <property type="protein sequence ID" value="KAA6303313.1"/>
    <property type="molecule type" value="Genomic_DNA"/>
</dbReference>
<dbReference type="AlphaFoldDB" id="A0A5M8P4N9"/>
<evidence type="ECO:0000313" key="1">
    <source>
        <dbReference type="EMBL" id="KAA6303313.1"/>
    </source>
</evidence>
<protein>
    <submittedName>
        <fullName evidence="2">Uncharacterized protein</fullName>
    </submittedName>
</protein>
<sequence length="63" mass="7167">MPTSPKFGNIARKIGKSKIAHQIKTKQSGCSYRNIGITRKITIDLESEEKGAHQQLWHNQTYV</sequence>
<dbReference type="Proteomes" id="UP000324575">
    <property type="component" value="Unassembled WGS sequence"/>
</dbReference>
<evidence type="ECO:0000313" key="3">
    <source>
        <dbReference type="Proteomes" id="UP000324575"/>
    </source>
</evidence>
<gene>
    <name evidence="1" type="ORF">EZS26_000473</name>
    <name evidence="2" type="ORF">EZS26_000494</name>
</gene>
<organism evidence="2 3">
    <name type="scientific">Candidatus Ordinivivax streblomastigis</name>
    <dbReference type="NCBI Taxonomy" id="2540710"/>
    <lineage>
        <taxon>Bacteria</taxon>
        <taxon>Pseudomonadati</taxon>
        <taxon>Bacteroidota</taxon>
        <taxon>Bacteroidia</taxon>
        <taxon>Bacteroidales</taxon>
        <taxon>Candidatus Ordinivivax</taxon>
    </lineage>
</organism>
<name>A0A5M8P4N9_9BACT</name>
<evidence type="ECO:0000313" key="2">
    <source>
        <dbReference type="EMBL" id="KAA6303334.1"/>
    </source>
</evidence>
<accession>A0A5M8P4N9</accession>
<dbReference type="EMBL" id="SNRX01000002">
    <property type="protein sequence ID" value="KAA6303334.1"/>
    <property type="molecule type" value="Genomic_DNA"/>
</dbReference>
<reference evidence="2 3" key="1">
    <citation type="submission" date="2019-03" db="EMBL/GenBank/DDBJ databases">
        <title>Single cell metagenomics reveals metabolic interactions within the superorganism composed of flagellate Streblomastix strix and complex community of Bacteroidetes bacteria on its surface.</title>
        <authorList>
            <person name="Treitli S.C."/>
            <person name="Kolisko M."/>
            <person name="Husnik F."/>
            <person name="Keeling P."/>
            <person name="Hampl V."/>
        </authorList>
    </citation>
    <scope>NUCLEOTIDE SEQUENCE [LARGE SCALE GENOMIC DNA]</scope>
    <source>
        <strain evidence="2">St1</strain>
    </source>
</reference>
<comment type="caution">
    <text evidence="2">The sequence shown here is derived from an EMBL/GenBank/DDBJ whole genome shotgun (WGS) entry which is preliminary data.</text>
</comment>
<proteinExistence type="predicted"/>